<organism evidence="1 2">
    <name type="scientific">Leptospira santarosai serovar Arenal str. MAVJ 401</name>
    <dbReference type="NCBI Taxonomy" id="1049976"/>
    <lineage>
        <taxon>Bacteria</taxon>
        <taxon>Pseudomonadati</taxon>
        <taxon>Spirochaetota</taxon>
        <taxon>Spirochaetia</taxon>
        <taxon>Leptospirales</taxon>
        <taxon>Leptospiraceae</taxon>
        <taxon>Leptospira</taxon>
    </lineage>
</organism>
<comment type="caution">
    <text evidence="1">The sequence shown here is derived from an EMBL/GenBank/DDBJ whole genome shotgun (WGS) entry which is preliminary data.</text>
</comment>
<name>M6JE07_9LEPT</name>
<gene>
    <name evidence="1" type="ORF">LEP1GSC063_2464</name>
</gene>
<accession>M6JE07</accession>
<dbReference type="Proteomes" id="UP000012106">
    <property type="component" value="Unassembled WGS sequence"/>
</dbReference>
<sequence length="59" mass="7112">MRTCDFIQNSFLIFNFFQKNSSYPFGTHARFIQNDSKIFTRGSVLKRLEIDWKSDFRIV</sequence>
<proteinExistence type="predicted"/>
<reference evidence="1 2" key="1">
    <citation type="submission" date="2013-01" db="EMBL/GenBank/DDBJ databases">
        <authorList>
            <person name="Harkins D.M."/>
            <person name="Durkin A.S."/>
            <person name="Brinkac L.M."/>
            <person name="Haft D.H."/>
            <person name="Selengut J.D."/>
            <person name="Sanka R."/>
            <person name="DePew J."/>
            <person name="Purushe J."/>
            <person name="Hartskeerl R.A."/>
            <person name="Ahmed A."/>
            <person name="van der Linden H."/>
            <person name="Goris M.G.A."/>
            <person name="Vinetz J.M."/>
            <person name="Sutton G.G."/>
            <person name="Nierman W.C."/>
            <person name="Fouts D.E."/>
        </authorList>
    </citation>
    <scope>NUCLEOTIDE SEQUENCE [LARGE SCALE GENOMIC DNA]</scope>
    <source>
        <strain evidence="1 2">MAVJ 401</strain>
    </source>
</reference>
<evidence type="ECO:0000313" key="2">
    <source>
        <dbReference type="Proteomes" id="UP000012106"/>
    </source>
</evidence>
<protein>
    <submittedName>
        <fullName evidence="1">Uncharacterized protein</fullName>
    </submittedName>
</protein>
<dbReference type="AlphaFoldDB" id="M6JE07"/>
<dbReference type="EMBL" id="AHMU02000070">
    <property type="protein sequence ID" value="EMN20204.1"/>
    <property type="molecule type" value="Genomic_DNA"/>
</dbReference>
<evidence type="ECO:0000313" key="1">
    <source>
        <dbReference type="EMBL" id="EMN20204.1"/>
    </source>
</evidence>